<dbReference type="Proteomes" id="UP001374893">
    <property type="component" value="Chromosome"/>
</dbReference>
<keyword evidence="3" id="KW-1185">Reference proteome</keyword>
<organism evidence="2 3">
    <name type="scientific">Haloferula helveola</name>
    <dbReference type="NCBI Taxonomy" id="490095"/>
    <lineage>
        <taxon>Bacteria</taxon>
        <taxon>Pseudomonadati</taxon>
        <taxon>Verrucomicrobiota</taxon>
        <taxon>Verrucomicrobiia</taxon>
        <taxon>Verrucomicrobiales</taxon>
        <taxon>Verrucomicrobiaceae</taxon>
        <taxon>Haloferula</taxon>
    </lineage>
</organism>
<evidence type="ECO:0000259" key="1">
    <source>
        <dbReference type="SMART" id="SM01321"/>
    </source>
</evidence>
<dbReference type="PANTHER" id="PTHR34322:SF2">
    <property type="entry name" value="TRANSPOSASE IS200-LIKE DOMAIN-CONTAINING PROTEIN"/>
    <property type="match status" value="1"/>
</dbReference>
<evidence type="ECO:0000313" key="2">
    <source>
        <dbReference type="EMBL" id="BCX48085.1"/>
    </source>
</evidence>
<dbReference type="SMART" id="SM01321">
    <property type="entry name" value="Y1_Tnp"/>
    <property type="match status" value="1"/>
</dbReference>
<dbReference type="RefSeq" id="WP_338690666.1">
    <property type="nucleotide sequence ID" value="NZ_AP024702.1"/>
</dbReference>
<dbReference type="Pfam" id="PF01797">
    <property type="entry name" value="Y1_Tnp"/>
    <property type="match status" value="1"/>
</dbReference>
<accession>A0ABM7RLR6</accession>
<dbReference type="PANTHER" id="PTHR34322">
    <property type="entry name" value="TRANSPOSASE, Y1_TNP DOMAIN-CONTAINING"/>
    <property type="match status" value="1"/>
</dbReference>
<dbReference type="EMBL" id="AP024702">
    <property type="protein sequence ID" value="BCX48085.1"/>
    <property type="molecule type" value="Genomic_DNA"/>
</dbReference>
<protein>
    <recommendedName>
        <fullName evidence="1">Transposase IS200-like domain-containing protein</fullName>
    </recommendedName>
</protein>
<dbReference type="SUPFAM" id="SSF143422">
    <property type="entry name" value="Transposase IS200-like"/>
    <property type="match status" value="1"/>
</dbReference>
<name>A0ABM7RLR6_9BACT</name>
<dbReference type="InterPro" id="IPR036515">
    <property type="entry name" value="Transposase_17_sf"/>
</dbReference>
<reference evidence="2 3" key="1">
    <citation type="submission" date="2021-06" db="EMBL/GenBank/DDBJ databases">
        <title>Complete genome of Haloferula helveola possessing various polysaccharide degrading enzymes.</title>
        <authorList>
            <person name="Takami H."/>
            <person name="Huang C."/>
            <person name="Hamasaki K."/>
        </authorList>
    </citation>
    <scope>NUCLEOTIDE SEQUENCE [LARGE SCALE GENOMIC DNA]</scope>
    <source>
        <strain evidence="2 3">CN-1</strain>
    </source>
</reference>
<dbReference type="Gene3D" id="3.30.70.1290">
    <property type="entry name" value="Transposase IS200-like"/>
    <property type="match status" value="1"/>
</dbReference>
<dbReference type="InterPro" id="IPR002686">
    <property type="entry name" value="Transposase_17"/>
</dbReference>
<proteinExistence type="predicted"/>
<evidence type="ECO:0000313" key="3">
    <source>
        <dbReference type="Proteomes" id="UP001374893"/>
    </source>
</evidence>
<gene>
    <name evidence="2" type="ORF">HAHE_19930</name>
</gene>
<feature type="domain" description="Transposase IS200-like" evidence="1">
    <location>
        <begin position="9"/>
        <end position="126"/>
    </location>
</feature>
<sequence length="338" mass="38614">MARPLRYEAAGAVYHVMARGDGGKDVFETDSDRHDWRSRIEEAWGRFGWRVHAYVLMGNHFHLLLETPEPNLVKGMKWMMGAYSQAWNRRRKRRGHVFQGRYKAVVVNGEGDDHYFRIVADYIHLNPVRSGWVGGDTGRELKEWAWSSFPTYASRRTLPWLETDRVLRAFELAGNRRGRAAYASYLEARAKDREGTLNDESLKSLRRGWYLGEEGFGDQLLDVLAGGLRPKRKRGSVTGAGARAHDEREAERRIREAVLGLGLPTRPAELSGRGRYRDEKAVVEWWVKRQTSASNAWLGERLAMGHPGSVSREVGRIAKEPNLARQAKALERMLKCEA</sequence>